<keyword evidence="2" id="KW-1185">Reference proteome</keyword>
<gene>
    <name evidence="1" type="ORF">PISMIDRAFT_122652</name>
</gene>
<reference evidence="1 2" key="1">
    <citation type="submission" date="2014-04" db="EMBL/GenBank/DDBJ databases">
        <authorList>
            <consortium name="DOE Joint Genome Institute"/>
            <person name="Kuo A."/>
            <person name="Kohler A."/>
            <person name="Costa M.D."/>
            <person name="Nagy L.G."/>
            <person name="Floudas D."/>
            <person name="Copeland A."/>
            <person name="Barry K.W."/>
            <person name="Cichocki N."/>
            <person name="Veneault-Fourrey C."/>
            <person name="LaButti K."/>
            <person name="Lindquist E.A."/>
            <person name="Lipzen A."/>
            <person name="Lundell T."/>
            <person name="Morin E."/>
            <person name="Murat C."/>
            <person name="Sun H."/>
            <person name="Tunlid A."/>
            <person name="Henrissat B."/>
            <person name="Grigoriev I.V."/>
            <person name="Hibbett D.S."/>
            <person name="Martin F."/>
            <person name="Nordberg H.P."/>
            <person name="Cantor M.N."/>
            <person name="Hua S.X."/>
        </authorList>
    </citation>
    <scope>NUCLEOTIDE SEQUENCE [LARGE SCALE GENOMIC DNA]</scope>
    <source>
        <strain evidence="1 2">441</strain>
    </source>
</reference>
<dbReference type="Proteomes" id="UP000054018">
    <property type="component" value="Unassembled WGS sequence"/>
</dbReference>
<proteinExistence type="predicted"/>
<sequence length="281" mass="32074">MSSLDDLGKYVREFCHIIALINKKKRLAEDIINEKFLEGFPPRFCNTLATRLQLKDLDHDVDDPWPFDEVYTQATYLLSGARRNIAQVDSSALFPESYSQPSAPPTILKREYIQTANQQQAPPLRQTQPQEQQFCHPFDPCCFFCGSTDGHRTAECELCQEYVRQGKCMLIGSKVFMKDGSDIPRSAAGRNFKEKIDNFLALREGRDTPPHLVNTMFFSSEDSAEFQVEVHPSSYLIDQEIEDNADEEDKHALARAYAQVKELKNAIKRKKPACFEGVEIP</sequence>
<evidence type="ECO:0000313" key="1">
    <source>
        <dbReference type="EMBL" id="KIK11475.1"/>
    </source>
</evidence>
<dbReference type="HOGENOM" id="CLU_992295_0_0_1"/>
<name>A0A0C9XGR4_9AGAM</name>
<evidence type="ECO:0000313" key="2">
    <source>
        <dbReference type="Proteomes" id="UP000054018"/>
    </source>
</evidence>
<accession>A0A0C9XGR4</accession>
<dbReference type="OrthoDB" id="2692223at2759"/>
<dbReference type="EMBL" id="KN834208">
    <property type="protein sequence ID" value="KIK11475.1"/>
    <property type="molecule type" value="Genomic_DNA"/>
</dbReference>
<organism evidence="1 2">
    <name type="scientific">Pisolithus microcarpus 441</name>
    <dbReference type="NCBI Taxonomy" id="765257"/>
    <lineage>
        <taxon>Eukaryota</taxon>
        <taxon>Fungi</taxon>
        <taxon>Dikarya</taxon>
        <taxon>Basidiomycota</taxon>
        <taxon>Agaricomycotina</taxon>
        <taxon>Agaricomycetes</taxon>
        <taxon>Agaricomycetidae</taxon>
        <taxon>Boletales</taxon>
        <taxon>Sclerodermatineae</taxon>
        <taxon>Pisolithaceae</taxon>
        <taxon>Pisolithus</taxon>
    </lineage>
</organism>
<protein>
    <submittedName>
        <fullName evidence="1">Uncharacterized protein</fullName>
    </submittedName>
</protein>
<dbReference type="AlphaFoldDB" id="A0A0C9XGR4"/>
<reference evidence="2" key="2">
    <citation type="submission" date="2015-01" db="EMBL/GenBank/DDBJ databases">
        <title>Evolutionary Origins and Diversification of the Mycorrhizal Mutualists.</title>
        <authorList>
            <consortium name="DOE Joint Genome Institute"/>
            <consortium name="Mycorrhizal Genomics Consortium"/>
            <person name="Kohler A."/>
            <person name="Kuo A."/>
            <person name="Nagy L.G."/>
            <person name="Floudas D."/>
            <person name="Copeland A."/>
            <person name="Barry K.W."/>
            <person name="Cichocki N."/>
            <person name="Veneault-Fourrey C."/>
            <person name="LaButti K."/>
            <person name="Lindquist E.A."/>
            <person name="Lipzen A."/>
            <person name="Lundell T."/>
            <person name="Morin E."/>
            <person name="Murat C."/>
            <person name="Riley R."/>
            <person name="Ohm R."/>
            <person name="Sun H."/>
            <person name="Tunlid A."/>
            <person name="Henrissat B."/>
            <person name="Grigoriev I.V."/>
            <person name="Hibbett D.S."/>
            <person name="Martin F."/>
        </authorList>
    </citation>
    <scope>NUCLEOTIDE SEQUENCE [LARGE SCALE GENOMIC DNA]</scope>
    <source>
        <strain evidence="2">441</strain>
    </source>
</reference>
<feature type="non-terminal residue" evidence="1">
    <location>
        <position position="281"/>
    </location>
</feature>
<dbReference type="STRING" id="765257.A0A0C9XGR4"/>